<dbReference type="EMBL" id="BSBI01000006">
    <property type="protein sequence ID" value="GLF95828.1"/>
    <property type="molecule type" value="Genomic_DNA"/>
</dbReference>
<accession>A0ABQ5P061</accession>
<dbReference type="Proteomes" id="UP001291653">
    <property type="component" value="Unassembled WGS sequence"/>
</dbReference>
<organism evidence="2 3">
    <name type="scientific">Streptomyces yaizuensis</name>
    <dbReference type="NCBI Taxonomy" id="2989713"/>
    <lineage>
        <taxon>Bacteria</taxon>
        <taxon>Bacillati</taxon>
        <taxon>Actinomycetota</taxon>
        <taxon>Actinomycetes</taxon>
        <taxon>Kitasatosporales</taxon>
        <taxon>Streptomycetaceae</taxon>
        <taxon>Streptomyces</taxon>
    </lineage>
</organism>
<evidence type="ECO:0000259" key="1">
    <source>
        <dbReference type="Pfam" id="PF01636"/>
    </source>
</evidence>
<dbReference type="Pfam" id="PF01636">
    <property type="entry name" value="APH"/>
    <property type="match status" value="1"/>
</dbReference>
<evidence type="ECO:0000313" key="2">
    <source>
        <dbReference type="EMBL" id="GLF95828.1"/>
    </source>
</evidence>
<sequence length="279" mass="29900">MPHPPPHSCTTGTFSTLSTDAESLSGGVHDVLRVGATVRRPTGPWSPLVHDLLRHIRAEGFTGAPGVRGTADDGRTEILDFLPGEAGTDPAAPAVTSLTALESAAALLRAYHDSTAGYASTAPREGWLLPAREPAEVICHGDFAPYNCVLDSDRVVGVFDFDTAHPAPRLWDLAYAVYRWAPLTAPGSPDARGTTEEQAVRARVFCDGYDLSAADRAALPDTVAERLHAMVAFMRAQAAAGHPSFARHLAEGHHEQYLGDAAYIRARREVFEHHLRGAV</sequence>
<dbReference type="InterPro" id="IPR011009">
    <property type="entry name" value="Kinase-like_dom_sf"/>
</dbReference>
<keyword evidence="3" id="KW-1185">Reference proteome</keyword>
<dbReference type="SUPFAM" id="SSF56112">
    <property type="entry name" value="Protein kinase-like (PK-like)"/>
    <property type="match status" value="1"/>
</dbReference>
<proteinExistence type="predicted"/>
<dbReference type="InterPro" id="IPR002575">
    <property type="entry name" value="Aminoglycoside_PTrfase"/>
</dbReference>
<dbReference type="RefSeq" id="WP_323447880.1">
    <property type="nucleotide sequence ID" value="NZ_BSBI01000006.1"/>
</dbReference>
<gene>
    <name evidence="2" type="ORF">SYYSPA8_16045</name>
</gene>
<evidence type="ECO:0000313" key="3">
    <source>
        <dbReference type="Proteomes" id="UP001291653"/>
    </source>
</evidence>
<comment type="caution">
    <text evidence="2">The sequence shown here is derived from an EMBL/GenBank/DDBJ whole genome shotgun (WGS) entry which is preliminary data.</text>
</comment>
<feature type="domain" description="Aminoglycoside phosphotransferase" evidence="1">
    <location>
        <begin position="128"/>
        <end position="181"/>
    </location>
</feature>
<dbReference type="Gene3D" id="3.90.1200.10">
    <property type="match status" value="1"/>
</dbReference>
<protein>
    <submittedName>
        <fullName evidence="2">Aminoglycoside phosphotransferase family protein</fullName>
    </submittedName>
</protein>
<reference evidence="2 3" key="1">
    <citation type="submission" date="2022-10" db="EMBL/GenBank/DDBJ databases">
        <title>Draft genome sequence of Streptomyces sp. YSPA8.</title>
        <authorList>
            <person name="Moriuchi R."/>
            <person name="Dohra H."/>
            <person name="Yamamura H."/>
            <person name="Kodani S."/>
        </authorList>
    </citation>
    <scope>NUCLEOTIDE SEQUENCE [LARGE SCALE GENOMIC DNA]</scope>
    <source>
        <strain evidence="2 3">YSPA8</strain>
    </source>
</reference>
<name>A0ABQ5P061_9ACTN</name>